<proteinExistence type="predicted"/>
<accession>W1NNA2</accession>
<dbReference type="Proteomes" id="UP000017836">
    <property type="component" value="Unassembled WGS sequence"/>
</dbReference>
<evidence type="ECO:0000313" key="2">
    <source>
        <dbReference type="Proteomes" id="UP000017836"/>
    </source>
</evidence>
<dbReference type="Gramene" id="ERM97146">
    <property type="protein sequence ID" value="ERM97146"/>
    <property type="gene ID" value="AMTR_s00126p00108720"/>
</dbReference>
<reference evidence="2" key="1">
    <citation type="journal article" date="2013" name="Science">
        <title>The Amborella genome and the evolution of flowering plants.</title>
        <authorList>
            <consortium name="Amborella Genome Project"/>
        </authorList>
    </citation>
    <scope>NUCLEOTIDE SEQUENCE [LARGE SCALE GENOMIC DNA]</scope>
</reference>
<evidence type="ECO:0000313" key="1">
    <source>
        <dbReference type="EMBL" id="ERM97146.1"/>
    </source>
</evidence>
<name>W1NNA2_AMBTC</name>
<gene>
    <name evidence="1" type="ORF">AMTR_s00126p00108720</name>
</gene>
<dbReference type="HOGENOM" id="CLU_2349571_0_0_1"/>
<protein>
    <submittedName>
        <fullName evidence="1">Uncharacterized protein</fullName>
    </submittedName>
</protein>
<dbReference type="AlphaFoldDB" id="W1NNA2"/>
<keyword evidence="2" id="KW-1185">Reference proteome</keyword>
<sequence>MARGCLGKYSKDGNGLIAKRLTSGSSDLTVWHAINLVRNLLVLEMVKQLQVSEIYSQATNKSCFLFEIVQGEGSKLVRNIRLTSRRIDVITKQQFSN</sequence>
<dbReference type="EMBL" id="KI396602">
    <property type="protein sequence ID" value="ERM97146.1"/>
    <property type="molecule type" value="Genomic_DNA"/>
</dbReference>
<organism evidence="1 2">
    <name type="scientific">Amborella trichopoda</name>
    <dbReference type="NCBI Taxonomy" id="13333"/>
    <lineage>
        <taxon>Eukaryota</taxon>
        <taxon>Viridiplantae</taxon>
        <taxon>Streptophyta</taxon>
        <taxon>Embryophyta</taxon>
        <taxon>Tracheophyta</taxon>
        <taxon>Spermatophyta</taxon>
        <taxon>Magnoliopsida</taxon>
        <taxon>Amborellales</taxon>
        <taxon>Amborellaceae</taxon>
        <taxon>Amborella</taxon>
    </lineage>
</organism>